<proteinExistence type="predicted"/>
<dbReference type="AlphaFoldDB" id="G4ZG51"/>
<dbReference type="KEGG" id="psoj:PHYSODRAFT_422272"/>
<keyword evidence="3" id="KW-1185">Reference proteome</keyword>
<reference evidence="2 3" key="1">
    <citation type="journal article" date="2006" name="Science">
        <title>Phytophthora genome sequences uncover evolutionary origins and mechanisms of pathogenesis.</title>
        <authorList>
            <person name="Tyler B.M."/>
            <person name="Tripathy S."/>
            <person name="Zhang X."/>
            <person name="Dehal P."/>
            <person name="Jiang R.H."/>
            <person name="Aerts A."/>
            <person name="Arredondo F.D."/>
            <person name="Baxter L."/>
            <person name="Bensasson D."/>
            <person name="Beynon J.L."/>
            <person name="Chapman J."/>
            <person name="Damasceno C.M."/>
            <person name="Dorrance A.E."/>
            <person name="Dou D."/>
            <person name="Dickerman A.W."/>
            <person name="Dubchak I.L."/>
            <person name="Garbelotto M."/>
            <person name="Gijzen M."/>
            <person name="Gordon S.G."/>
            <person name="Govers F."/>
            <person name="Grunwald N.J."/>
            <person name="Huang W."/>
            <person name="Ivors K.L."/>
            <person name="Jones R.W."/>
            <person name="Kamoun S."/>
            <person name="Krampis K."/>
            <person name="Lamour K.H."/>
            <person name="Lee M.K."/>
            <person name="McDonald W.H."/>
            <person name="Medina M."/>
            <person name="Meijer H.J."/>
            <person name="Nordberg E.K."/>
            <person name="Maclean D.J."/>
            <person name="Ospina-Giraldo M.D."/>
            <person name="Morris P.F."/>
            <person name="Phuntumart V."/>
            <person name="Putnam N.H."/>
            <person name="Rash S."/>
            <person name="Rose J.K."/>
            <person name="Sakihama Y."/>
            <person name="Salamov A.A."/>
            <person name="Savidor A."/>
            <person name="Scheuring C.F."/>
            <person name="Smith B.M."/>
            <person name="Sobral B.W."/>
            <person name="Terry A."/>
            <person name="Torto-Alalibo T.A."/>
            <person name="Win J."/>
            <person name="Xu Z."/>
            <person name="Zhang H."/>
            <person name="Grigoriev I.V."/>
            <person name="Rokhsar D.S."/>
            <person name="Boore J.L."/>
        </authorList>
    </citation>
    <scope>NUCLEOTIDE SEQUENCE [LARGE SCALE GENOMIC DNA]</scope>
    <source>
        <strain evidence="2 3">P6497</strain>
    </source>
</reference>
<dbReference type="InParanoid" id="G4ZG51"/>
<organism evidence="2 3">
    <name type="scientific">Phytophthora sojae (strain P6497)</name>
    <name type="common">Soybean stem and root rot agent</name>
    <name type="synonym">Phytophthora megasperma f. sp. glycines</name>
    <dbReference type="NCBI Taxonomy" id="1094619"/>
    <lineage>
        <taxon>Eukaryota</taxon>
        <taxon>Sar</taxon>
        <taxon>Stramenopiles</taxon>
        <taxon>Oomycota</taxon>
        <taxon>Peronosporomycetes</taxon>
        <taxon>Peronosporales</taxon>
        <taxon>Peronosporaceae</taxon>
        <taxon>Phytophthora</taxon>
    </lineage>
</organism>
<feature type="non-terminal residue" evidence="2">
    <location>
        <position position="128"/>
    </location>
</feature>
<dbReference type="Proteomes" id="UP000002640">
    <property type="component" value="Unassembled WGS sequence"/>
</dbReference>
<keyword evidence="1" id="KW-0472">Membrane</keyword>
<evidence type="ECO:0000313" key="2">
    <source>
        <dbReference type="EMBL" id="EGZ17535.1"/>
    </source>
</evidence>
<dbReference type="RefSeq" id="XP_009526593.1">
    <property type="nucleotide sequence ID" value="XM_009528298.1"/>
</dbReference>
<feature type="transmembrane region" description="Helical" evidence="1">
    <location>
        <begin position="12"/>
        <end position="32"/>
    </location>
</feature>
<sequence length="128" mass="14599">LVLQGLQLMFHCEYLILVEYVECIFPLMYVLYKTVLQYLPNVVYYPEGAGHFGAAAAANILVYAGLEVVSLLLLHIFLQRKFAFSPMYQLAFVLETQVYMVEAQLFIESVSLLQYELAHYGKPSTSAF</sequence>
<protein>
    <submittedName>
        <fullName evidence="2">Uncharacterized protein</fullName>
    </submittedName>
</protein>
<keyword evidence="1" id="KW-1133">Transmembrane helix</keyword>
<dbReference type="EMBL" id="JH159154">
    <property type="protein sequence ID" value="EGZ17535.1"/>
    <property type="molecule type" value="Genomic_DNA"/>
</dbReference>
<accession>G4ZG51</accession>
<evidence type="ECO:0000313" key="3">
    <source>
        <dbReference type="Proteomes" id="UP000002640"/>
    </source>
</evidence>
<feature type="non-terminal residue" evidence="2">
    <location>
        <position position="1"/>
    </location>
</feature>
<keyword evidence="1" id="KW-0812">Transmembrane</keyword>
<feature type="transmembrane region" description="Helical" evidence="1">
    <location>
        <begin position="52"/>
        <end position="78"/>
    </location>
</feature>
<evidence type="ECO:0000256" key="1">
    <source>
        <dbReference type="SAM" id="Phobius"/>
    </source>
</evidence>
<name>G4ZG51_PHYSP</name>
<dbReference type="GeneID" id="20652198"/>
<gene>
    <name evidence="2" type="ORF">PHYSODRAFT_422272</name>
</gene>
<dbReference type="OMA" id="VECIFPL"/>